<evidence type="ECO:0000313" key="2">
    <source>
        <dbReference type="Proteomes" id="UP000293850"/>
    </source>
</evidence>
<dbReference type="KEGG" id="cars:E1B03_07720"/>
<sequence length="81" mass="9377">MEKVNFDTVEICEGIHCKDCGWPIIHACVNWDTDLFPSQEHLDVYPDDEIADWWGYCSNKTCKNHTGRAWGQSELDFAQRG</sequence>
<accession>A0A4P6WMZ8</accession>
<dbReference type="Pfam" id="PF23895">
    <property type="entry name" value="Phage_zn_bind"/>
    <property type="match status" value="1"/>
</dbReference>
<organism evidence="1 2">
    <name type="scientific">Citrobacter arsenatis</name>
    <dbReference type="NCBI Taxonomy" id="2546350"/>
    <lineage>
        <taxon>Bacteria</taxon>
        <taxon>Pseudomonadati</taxon>
        <taxon>Pseudomonadota</taxon>
        <taxon>Gammaproteobacteria</taxon>
        <taxon>Enterobacterales</taxon>
        <taxon>Enterobacteriaceae</taxon>
        <taxon>Citrobacter</taxon>
    </lineage>
</organism>
<dbReference type="Proteomes" id="UP000293850">
    <property type="component" value="Chromosome"/>
</dbReference>
<gene>
    <name evidence="1" type="ORF">E1B03_07720</name>
</gene>
<dbReference type="AlphaFoldDB" id="A0A4P6WMZ8"/>
<dbReference type="RefSeq" id="WP_133085983.1">
    <property type="nucleotide sequence ID" value="NZ_CP037864.1"/>
</dbReference>
<proteinExistence type="predicted"/>
<reference evidence="1 2" key="1">
    <citation type="submission" date="2019-03" db="EMBL/GenBank/DDBJ databases">
        <title>Complete genome sequence of an arsenate-respiring bacteria, Citrobacter sp. LY-1.</title>
        <authorList>
            <person name="Wang H."/>
            <person name="Liu Y."/>
            <person name="Li Q."/>
            <person name="Huang J."/>
        </authorList>
    </citation>
    <scope>NUCLEOTIDE SEQUENCE [LARGE SCALE GENOMIC DNA]</scope>
    <source>
        <strain evidence="1 2">LY-1</strain>
    </source>
</reference>
<protein>
    <submittedName>
        <fullName evidence="1">Uncharacterized protein</fullName>
    </submittedName>
</protein>
<evidence type="ECO:0000313" key="1">
    <source>
        <dbReference type="EMBL" id="QBM22331.1"/>
    </source>
</evidence>
<keyword evidence="2" id="KW-1185">Reference proteome</keyword>
<dbReference type="InterPro" id="IPR056999">
    <property type="entry name" value="Phage_zn_bind"/>
</dbReference>
<name>A0A4P6WMZ8_9ENTR</name>
<dbReference type="EMBL" id="CP037864">
    <property type="protein sequence ID" value="QBM22331.1"/>
    <property type="molecule type" value="Genomic_DNA"/>
</dbReference>